<feature type="non-terminal residue" evidence="8">
    <location>
        <position position="1"/>
    </location>
</feature>
<evidence type="ECO:0000256" key="2">
    <source>
        <dbReference type="ARBA" id="ARBA00005927"/>
    </source>
</evidence>
<feature type="domain" description="Sec16 Sec23-binding" evidence="7">
    <location>
        <begin position="53"/>
        <end position="267"/>
    </location>
</feature>
<dbReference type="PANTHER" id="PTHR13402:SF6">
    <property type="entry name" value="SECRETORY 16, ISOFORM I"/>
    <property type="match status" value="1"/>
</dbReference>
<evidence type="ECO:0000256" key="1">
    <source>
        <dbReference type="ARBA" id="ARBA00004240"/>
    </source>
</evidence>
<protein>
    <recommendedName>
        <fullName evidence="7">Sec16 Sec23-binding domain-containing protein</fullName>
    </recommendedName>
</protein>
<dbReference type="CDD" id="cd09233">
    <property type="entry name" value="ACE1-Sec16-like"/>
    <property type="match status" value="1"/>
</dbReference>
<evidence type="ECO:0000256" key="6">
    <source>
        <dbReference type="SAM" id="MobiDB-lite"/>
    </source>
</evidence>
<comment type="caution">
    <text evidence="8">The sequence shown here is derived from an EMBL/GenBank/DDBJ whole genome shotgun (WGS) entry which is preliminary data.</text>
</comment>
<dbReference type="PANTHER" id="PTHR13402">
    <property type="entry name" value="RGPR-RELATED"/>
    <property type="match status" value="1"/>
</dbReference>
<evidence type="ECO:0000256" key="5">
    <source>
        <dbReference type="ARBA" id="ARBA00022892"/>
    </source>
</evidence>
<dbReference type="GO" id="GO:0070973">
    <property type="term" value="P:protein localization to endoplasmic reticulum exit site"/>
    <property type="evidence" value="ECO:0007669"/>
    <property type="project" value="TreeGrafter"/>
</dbReference>
<dbReference type="EMBL" id="CAJOBJ010195361">
    <property type="protein sequence ID" value="CAF4966897.1"/>
    <property type="molecule type" value="Genomic_DNA"/>
</dbReference>
<dbReference type="GO" id="GO:0012507">
    <property type="term" value="C:ER to Golgi transport vesicle membrane"/>
    <property type="evidence" value="ECO:0007669"/>
    <property type="project" value="TreeGrafter"/>
</dbReference>
<proteinExistence type="inferred from homology"/>
<comment type="subcellular location">
    <subcellularLocation>
        <location evidence="1">Endoplasmic reticulum</location>
    </subcellularLocation>
</comment>
<name>A0A8S3DE17_9BILA</name>
<keyword evidence="4" id="KW-0256">Endoplasmic reticulum</keyword>
<dbReference type="InterPro" id="IPR024298">
    <property type="entry name" value="Sec16_Sec23-bd"/>
</dbReference>
<evidence type="ECO:0000313" key="8">
    <source>
        <dbReference type="EMBL" id="CAF4966897.1"/>
    </source>
</evidence>
<dbReference type="AlphaFoldDB" id="A0A8S3DE17"/>
<dbReference type="Proteomes" id="UP000681720">
    <property type="component" value="Unassembled WGS sequence"/>
</dbReference>
<keyword evidence="5" id="KW-0931">ER-Golgi transport</keyword>
<dbReference type="GO" id="GO:0016192">
    <property type="term" value="P:vesicle-mediated transport"/>
    <property type="evidence" value="ECO:0007669"/>
    <property type="project" value="UniProtKB-KW"/>
</dbReference>
<reference evidence="8" key="1">
    <citation type="submission" date="2021-02" db="EMBL/GenBank/DDBJ databases">
        <authorList>
            <person name="Nowell W R."/>
        </authorList>
    </citation>
    <scope>NUCLEOTIDE SEQUENCE</scope>
</reference>
<evidence type="ECO:0000259" key="7">
    <source>
        <dbReference type="Pfam" id="PF12931"/>
    </source>
</evidence>
<feature type="region of interest" description="Disordered" evidence="6">
    <location>
        <begin position="343"/>
        <end position="372"/>
    </location>
</feature>
<dbReference type="GO" id="GO:0007030">
    <property type="term" value="P:Golgi organization"/>
    <property type="evidence" value="ECO:0007669"/>
    <property type="project" value="TreeGrafter"/>
</dbReference>
<dbReference type="GO" id="GO:0070971">
    <property type="term" value="C:endoplasmic reticulum exit site"/>
    <property type="evidence" value="ECO:0007669"/>
    <property type="project" value="TreeGrafter"/>
</dbReference>
<dbReference type="Pfam" id="PF12931">
    <property type="entry name" value="TPR_Sec16"/>
    <property type="match status" value="1"/>
</dbReference>
<evidence type="ECO:0000313" key="9">
    <source>
        <dbReference type="Proteomes" id="UP000681720"/>
    </source>
</evidence>
<keyword evidence="3" id="KW-0813">Transport</keyword>
<evidence type="ECO:0000256" key="4">
    <source>
        <dbReference type="ARBA" id="ARBA00022824"/>
    </source>
</evidence>
<dbReference type="Gene3D" id="1.25.40.1030">
    <property type="match status" value="1"/>
</dbReference>
<gene>
    <name evidence="8" type="ORF">GIL414_LOCUS55188</name>
</gene>
<comment type="similarity">
    <text evidence="2">Belongs to the SEC16 family.</text>
</comment>
<sequence length="417" mass="46611">MALLVKNNGVIDVRVDIPKILWSSSNTAMSEDLSSSSNNTSSSSSSSSLENSLREFLALGEIDTSIKFACENQLYTHALIISYLTDKQSFEKTMQNIIFNLDNGDVLKTFYELGAGSIPSVVTNVTKAHYGDWKRHLAVILANRTDTNADFVDLCIKTMGDTFIASGRIYAGHFCYLIANVPFGSYRNNADKLAVIGSIHAGQSNLSFATIPNLQLTEVYEYALRKCLTTYIPLKVYYTSKLVLHGLKREALAYCEEIGQTLIRQGNVSYIQLVDLQLFILMAEKSRAFTRNFQLDPMSYKEPTWLIELRRIIQNLIDNAFLNKTVRDDTINPSVQQIHKIENNAQQTTQSTYADRKPSTNSRQTEQINTMTPSTSVAYPSVTNTNIINGCDPSNPVTTEQISYQNSTATNYPNTLT</sequence>
<evidence type="ECO:0000256" key="3">
    <source>
        <dbReference type="ARBA" id="ARBA00022448"/>
    </source>
</evidence>
<organism evidence="8 9">
    <name type="scientific">Rotaria magnacalcarata</name>
    <dbReference type="NCBI Taxonomy" id="392030"/>
    <lineage>
        <taxon>Eukaryota</taxon>
        <taxon>Metazoa</taxon>
        <taxon>Spiralia</taxon>
        <taxon>Gnathifera</taxon>
        <taxon>Rotifera</taxon>
        <taxon>Eurotatoria</taxon>
        <taxon>Bdelloidea</taxon>
        <taxon>Philodinida</taxon>
        <taxon>Philodinidae</taxon>
        <taxon>Rotaria</taxon>
    </lineage>
</organism>
<accession>A0A8S3DE17</accession>